<feature type="compositionally biased region" description="Polar residues" evidence="3">
    <location>
        <begin position="494"/>
        <end position="513"/>
    </location>
</feature>
<dbReference type="RefSeq" id="XP_024694155.1">
    <property type="nucleotide sequence ID" value="XM_024832653.1"/>
</dbReference>
<accession>A0A2I1D6Q4</accession>
<dbReference type="GeneID" id="36540175"/>
<dbReference type="PROSITE" id="PS50102">
    <property type="entry name" value="RRM"/>
    <property type="match status" value="1"/>
</dbReference>
<feature type="domain" description="RRM" evidence="4">
    <location>
        <begin position="76"/>
        <end position="152"/>
    </location>
</feature>
<dbReference type="VEuPathDB" id="FungiDB:P168DRAFT_126546"/>
<protein>
    <submittedName>
        <fullName evidence="5">RNA-binding domain-containing protein</fullName>
    </submittedName>
</protein>
<dbReference type="PANTHER" id="PTHR23236:SF11">
    <property type="entry name" value="EUKARYOTIC TRANSLATION INITIATION FACTOR 4H"/>
    <property type="match status" value="1"/>
</dbReference>
<dbReference type="PANTHER" id="PTHR23236">
    <property type="entry name" value="EUKARYOTIC TRANSLATION INITIATION FACTOR 4B/4H"/>
    <property type="match status" value="1"/>
</dbReference>
<feature type="compositionally biased region" description="Basic and acidic residues" evidence="3">
    <location>
        <begin position="196"/>
        <end position="222"/>
    </location>
</feature>
<evidence type="ECO:0000313" key="6">
    <source>
        <dbReference type="Proteomes" id="UP000234254"/>
    </source>
</evidence>
<evidence type="ECO:0000259" key="4">
    <source>
        <dbReference type="PROSITE" id="PS50102"/>
    </source>
</evidence>
<feature type="compositionally biased region" description="Pro residues" evidence="3">
    <location>
        <begin position="305"/>
        <end position="320"/>
    </location>
</feature>
<sequence>MAPGKQKAQKMSISTFLADDSLGSWADEMDEMPMPVPSSGGFDRRPAPSSSGFGSSFNDRGYAVREPLPLPTQPPYTVHVGNLSFDATAGDIGDLFADCSVTNVRVVEDKLTKAPKGFGYVEFETVEGLKKALDLSGATLQGRAIRVSIAEPPKERDVKEFDWTRRGPLPVSDAPARRVPDRSSFGRNLDNLSDAGEDRGGRRGGFESDGKVRDFGNWERKGPLSPSAGGPTGPPMREGGRPLTNEGGPGFRRNSPAWGEGRSHEGRSHEGRSQDGSRPPRREFQERTPTAAEMDNSWRSRMRPDQPPAPKEPSNPPSPAPAAATPAAPAAPASRPRLNLQKRTVADPVSSPSATGDSKASPFGGARPIDTATKEREVEERRQVALRQKKEAEEKAKAEKAEKQKAAKEQAKTEKPDASTDSKANAEAPQGGKSFEILRRAGDEEGGDAADQDQPEKAAAAPTEAPKEGQANGSWRNAPAETAAPAAADDEGWSTVSSKPRNNRRGQSGRSFA</sequence>
<feature type="compositionally biased region" description="Acidic residues" evidence="3">
    <location>
        <begin position="444"/>
        <end position="453"/>
    </location>
</feature>
<evidence type="ECO:0000313" key="5">
    <source>
        <dbReference type="EMBL" id="PKY05561.1"/>
    </source>
</evidence>
<dbReference type="GO" id="GO:0005730">
    <property type="term" value="C:nucleolus"/>
    <property type="evidence" value="ECO:0007669"/>
    <property type="project" value="TreeGrafter"/>
</dbReference>
<dbReference type="AlphaFoldDB" id="A0A2I1D6Q4"/>
<evidence type="ECO:0000256" key="2">
    <source>
        <dbReference type="PROSITE-ProRule" id="PRU00176"/>
    </source>
</evidence>
<dbReference type="OrthoDB" id="48651at2759"/>
<dbReference type="Proteomes" id="UP000234254">
    <property type="component" value="Unassembled WGS sequence"/>
</dbReference>
<dbReference type="GO" id="GO:0003723">
    <property type="term" value="F:RNA binding"/>
    <property type="evidence" value="ECO:0007669"/>
    <property type="project" value="UniProtKB-UniRule"/>
</dbReference>
<reference evidence="5" key="1">
    <citation type="submission" date="2016-12" db="EMBL/GenBank/DDBJ databases">
        <title>The genomes of Aspergillus section Nigri reveals drivers in fungal speciation.</title>
        <authorList>
            <consortium name="DOE Joint Genome Institute"/>
            <person name="Vesth T.C."/>
            <person name="Nybo J."/>
            <person name="Theobald S."/>
            <person name="Brandl J."/>
            <person name="Frisvad J.C."/>
            <person name="Nielsen K.F."/>
            <person name="Lyhne E.K."/>
            <person name="Kogle M.E."/>
            <person name="Kuo A."/>
            <person name="Riley R."/>
            <person name="Clum A."/>
            <person name="Nolan M."/>
            <person name="Lipzen A."/>
            <person name="Salamov A."/>
            <person name="Henrissat B."/>
            <person name="Wiebenga A."/>
            <person name="De vries R.P."/>
            <person name="Grigoriev I.V."/>
            <person name="Mortensen U.H."/>
            <person name="Andersen M.R."/>
            <person name="Baker S.E."/>
        </authorList>
    </citation>
    <scope>NUCLEOTIDE SEQUENCE</scope>
    <source>
        <strain evidence="5">IBT 28561</strain>
    </source>
</reference>
<keyword evidence="1 2" id="KW-0694">RNA-binding</keyword>
<gene>
    <name evidence="5" type="ORF">P168DRAFT_126546</name>
</gene>
<dbReference type="InterPro" id="IPR000504">
    <property type="entry name" value="RRM_dom"/>
</dbReference>
<feature type="region of interest" description="Disordered" evidence="3">
    <location>
        <begin position="27"/>
        <end position="70"/>
    </location>
</feature>
<keyword evidence="6" id="KW-1185">Reference proteome</keyword>
<dbReference type="Gene3D" id="3.30.70.330">
    <property type="match status" value="1"/>
</dbReference>
<organism evidence="5 6">
    <name type="scientific">Aspergillus campestris (strain IBT 28561)</name>
    <dbReference type="NCBI Taxonomy" id="1392248"/>
    <lineage>
        <taxon>Eukaryota</taxon>
        <taxon>Fungi</taxon>
        <taxon>Dikarya</taxon>
        <taxon>Ascomycota</taxon>
        <taxon>Pezizomycotina</taxon>
        <taxon>Eurotiomycetes</taxon>
        <taxon>Eurotiomycetidae</taxon>
        <taxon>Eurotiales</taxon>
        <taxon>Aspergillaceae</taxon>
        <taxon>Aspergillus</taxon>
        <taxon>Aspergillus subgen. Circumdati</taxon>
    </lineage>
</organism>
<feature type="compositionally biased region" description="Low complexity" evidence="3">
    <location>
        <begin position="478"/>
        <end position="487"/>
    </location>
</feature>
<dbReference type="SUPFAM" id="SSF54928">
    <property type="entry name" value="RNA-binding domain, RBD"/>
    <property type="match status" value="1"/>
</dbReference>
<evidence type="ECO:0000256" key="3">
    <source>
        <dbReference type="SAM" id="MobiDB-lite"/>
    </source>
</evidence>
<feature type="compositionally biased region" description="Basic and acidic residues" evidence="3">
    <location>
        <begin position="372"/>
        <end position="420"/>
    </location>
</feature>
<dbReference type="InterPro" id="IPR012677">
    <property type="entry name" value="Nucleotide-bd_a/b_plait_sf"/>
</dbReference>
<dbReference type="FunFam" id="3.30.70.330:FF:000356">
    <property type="entry name" value="Translation initiation factor 4B"/>
    <property type="match status" value="1"/>
</dbReference>
<dbReference type="Pfam" id="PF00076">
    <property type="entry name" value="RRM_1"/>
    <property type="match status" value="1"/>
</dbReference>
<feature type="region of interest" description="Disordered" evidence="3">
    <location>
        <begin position="158"/>
        <end position="513"/>
    </location>
</feature>
<comment type="caution">
    <text evidence="5">The sequence shown here is derived from an EMBL/GenBank/DDBJ whole genome shotgun (WGS) entry which is preliminary data.</text>
</comment>
<dbReference type="SMART" id="SM00360">
    <property type="entry name" value="RRM"/>
    <property type="match status" value="1"/>
</dbReference>
<name>A0A2I1D6Q4_ASPC2</name>
<evidence type="ECO:0000256" key="1">
    <source>
        <dbReference type="ARBA" id="ARBA00022884"/>
    </source>
</evidence>
<feature type="compositionally biased region" description="Basic and acidic residues" evidence="3">
    <location>
        <begin position="261"/>
        <end position="286"/>
    </location>
</feature>
<dbReference type="InterPro" id="IPR035979">
    <property type="entry name" value="RBD_domain_sf"/>
</dbReference>
<proteinExistence type="predicted"/>
<dbReference type="EMBL" id="MSFM01000004">
    <property type="protein sequence ID" value="PKY05561.1"/>
    <property type="molecule type" value="Genomic_DNA"/>
</dbReference>
<feature type="compositionally biased region" description="Low complexity" evidence="3">
    <location>
        <begin position="321"/>
        <end position="336"/>
    </location>
</feature>